<feature type="compositionally biased region" description="Basic and acidic residues" evidence="1">
    <location>
        <begin position="22"/>
        <end position="32"/>
    </location>
</feature>
<evidence type="ECO:0000313" key="3">
    <source>
        <dbReference type="Proteomes" id="UP000299102"/>
    </source>
</evidence>
<reference evidence="2 3" key="1">
    <citation type="journal article" date="2019" name="Commun. Biol.">
        <title>The bagworm genome reveals a unique fibroin gene that provides high tensile strength.</title>
        <authorList>
            <person name="Kono N."/>
            <person name="Nakamura H."/>
            <person name="Ohtoshi R."/>
            <person name="Tomita M."/>
            <person name="Numata K."/>
            <person name="Arakawa K."/>
        </authorList>
    </citation>
    <scope>NUCLEOTIDE SEQUENCE [LARGE SCALE GENOMIC DNA]</scope>
</reference>
<protein>
    <submittedName>
        <fullName evidence="2">Uncharacterized protein</fullName>
    </submittedName>
</protein>
<feature type="compositionally biased region" description="Low complexity" evidence="1">
    <location>
        <begin position="52"/>
        <end position="64"/>
    </location>
</feature>
<organism evidence="2 3">
    <name type="scientific">Eumeta variegata</name>
    <name type="common">Bagworm moth</name>
    <name type="synonym">Eumeta japonica</name>
    <dbReference type="NCBI Taxonomy" id="151549"/>
    <lineage>
        <taxon>Eukaryota</taxon>
        <taxon>Metazoa</taxon>
        <taxon>Ecdysozoa</taxon>
        <taxon>Arthropoda</taxon>
        <taxon>Hexapoda</taxon>
        <taxon>Insecta</taxon>
        <taxon>Pterygota</taxon>
        <taxon>Neoptera</taxon>
        <taxon>Endopterygota</taxon>
        <taxon>Lepidoptera</taxon>
        <taxon>Glossata</taxon>
        <taxon>Ditrysia</taxon>
        <taxon>Tineoidea</taxon>
        <taxon>Psychidae</taxon>
        <taxon>Oiketicinae</taxon>
        <taxon>Eumeta</taxon>
    </lineage>
</organism>
<evidence type="ECO:0000313" key="2">
    <source>
        <dbReference type="EMBL" id="GBP44740.1"/>
    </source>
</evidence>
<name>A0A4C1W1N7_EUMVA</name>
<dbReference type="Proteomes" id="UP000299102">
    <property type="component" value="Unassembled WGS sequence"/>
</dbReference>
<keyword evidence="3" id="KW-1185">Reference proteome</keyword>
<evidence type="ECO:0000256" key="1">
    <source>
        <dbReference type="SAM" id="MobiDB-lite"/>
    </source>
</evidence>
<gene>
    <name evidence="2" type="ORF">EVAR_81508_1</name>
</gene>
<sequence>MKQSSLDNQRSDLILYGPAALRQEHSERESASRRRASRGQSRATPGPRSTRRPYAVAAAAPVAARAERSAR</sequence>
<dbReference type="AlphaFoldDB" id="A0A4C1W1N7"/>
<dbReference type="EMBL" id="BGZK01000457">
    <property type="protein sequence ID" value="GBP44740.1"/>
    <property type="molecule type" value="Genomic_DNA"/>
</dbReference>
<feature type="region of interest" description="Disordered" evidence="1">
    <location>
        <begin position="1"/>
        <end position="71"/>
    </location>
</feature>
<proteinExistence type="predicted"/>
<comment type="caution">
    <text evidence="2">The sequence shown here is derived from an EMBL/GenBank/DDBJ whole genome shotgun (WGS) entry which is preliminary data.</text>
</comment>
<accession>A0A4C1W1N7</accession>